<dbReference type="EMBL" id="UINC01056756">
    <property type="protein sequence ID" value="SVB77165.1"/>
    <property type="molecule type" value="Genomic_DNA"/>
</dbReference>
<dbReference type="AlphaFoldDB" id="A0A382GQT1"/>
<evidence type="ECO:0000313" key="1">
    <source>
        <dbReference type="EMBL" id="SVB77165.1"/>
    </source>
</evidence>
<protein>
    <submittedName>
        <fullName evidence="1">Uncharacterized protein</fullName>
    </submittedName>
</protein>
<proteinExistence type="predicted"/>
<feature type="non-terminal residue" evidence="1">
    <location>
        <position position="263"/>
    </location>
</feature>
<accession>A0A382GQT1</accession>
<reference evidence="1" key="1">
    <citation type="submission" date="2018-05" db="EMBL/GenBank/DDBJ databases">
        <authorList>
            <person name="Lanie J.A."/>
            <person name="Ng W.-L."/>
            <person name="Kazmierczak K.M."/>
            <person name="Andrzejewski T.M."/>
            <person name="Davidsen T.M."/>
            <person name="Wayne K.J."/>
            <person name="Tettelin H."/>
            <person name="Glass J.I."/>
            <person name="Rusch D."/>
            <person name="Podicherti R."/>
            <person name="Tsui H.-C.T."/>
            <person name="Winkler M.E."/>
        </authorList>
    </citation>
    <scope>NUCLEOTIDE SEQUENCE</scope>
</reference>
<gene>
    <name evidence="1" type="ORF">METZ01_LOCUS230019</name>
</gene>
<name>A0A382GQT1_9ZZZZ</name>
<organism evidence="1">
    <name type="scientific">marine metagenome</name>
    <dbReference type="NCBI Taxonomy" id="408172"/>
    <lineage>
        <taxon>unclassified sequences</taxon>
        <taxon>metagenomes</taxon>
        <taxon>ecological metagenomes</taxon>
    </lineage>
</organism>
<sequence length="263" mass="30368">MPVVWQRILTLESDTGTIRLLHQVLVYTLHGIALELTPERGVRQCCVLPGRRIVDGLFQGYRRPPLVRRTGLFFWAHLIDVPVDLKHVTVRITKFDCDLAAGASSAGKLDRYVVFFKMVPRPKHLIESLHLERHMMKLAIVDFALRPANQRDAVVIVIESQEHHLSRHHAFRIDIRYPKAQHFRIEISRALNILDHHNDVAELGDGEGHLRWRRKLPEGTQIRIFEPFLVNEVAPGFSRHAVTFLGFSWPVVRWGLLRPASRP</sequence>